<evidence type="ECO:0000259" key="2">
    <source>
        <dbReference type="PROSITE" id="PS50110"/>
    </source>
</evidence>
<dbReference type="PANTHER" id="PTHR44591:SF3">
    <property type="entry name" value="RESPONSE REGULATORY DOMAIN-CONTAINING PROTEIN"/>
    <property type="match status" value="1"/>
</dbReference>
<sequence length="208" mass="23326">MKKKQILVVEDERIVAADIKISLERLGYDVCGIAFSGEEAIKKAEEMNPDLVLMDIVLEGEMDGIEAASAIRSRFDIPIVYLTAYADKKTLERAKITEPFGYIIKPFEDRELNSILEIALYKHMMDRKLKKTQQELIQSEKLAALGRFSSGIAHEIKNPLGVILGGSEFLEMKLSQTDADVKTAIDKIKKSTLRANIIVEGLLKFARP</sequence>
<dbReference type="SMART" id="SM00388">
    <property type="entry name" value="HisKA"/>
    <property type="match status" value="1"/>
</dbReference>
<dbReference type="EMBL" id="BARV01031528">
    <property type="protein sequence ID" value="GAI38667.1"/>
    <property type="molecule type" value="Genomic_DNA"/>
</dbReference>
<proteinExistence type="predicted"/>
<evidence type="ECO:0000256" key="1">
    <source>
        <dbReference type="ARBA" id="ARBA00022553"/>
    </source>
</evidence>
<dbReference type="Gene3D" id="1.10.287.130">
    <property type="match status" value="1"/>
</dbReference>
<dbReference type="InterPro" id="IPR001789">
    <property type="entry name" value="Sig_transdc_resp-reg_receiver"/>
</dbReference>
<dbReference type="Pfam" id="PF00072">
    <property type="entry name" value="Response_reg"/>
    <property type="match status" value="1"/>
</dbReference>
<dbReference type="InterPro" id="IPR050595">
    <property type="entry name" value="Bact_response_regulator"/>
</dbReference>
<dbReference type="CDD" id="cd17534">
    <property type="entry name" value="REC_DC-like"/>
    <property type="match status" value="1"/>
</dbReference>
<protein>
    <recommendedName>
        <fullName evidence="2">Response regulatory domain-containing protein</fullName>
    </recommendedName>
</protein>
<accession>X1N3R9</accession>
<dbReference type="Gene3D" id="3.40.50.2300">
    <property type="match status" value="1"/>
</dbReference>
<evidence type="ECO:0000313" key="3">
    <source>
        <dbReference type="EMBL" id="GAI38667.1"/>
    </source>
</evidence>
<dbReference type="SMART" id="SM00448">
    <property type="entry name" value="REC"/>
    <property type="match status" value="1"/>
</dbReference>
<dbReference type="SUPFAM" id="SSF47384">
    <property type="entry name" value="Homodimeric domain of signal transducing histidine kinase"/>
    <property type="match status" value="1"/>
</dbReference>
<dbReference type="CDD" id="cd00082">
    <property type="entry name" value="HisKA"/>
    <property type="match status" value="1"/>
</dbReference>
<reference evidence="3" key="1">
    <citation type="journal article" date="2014" name="Front. Microbiol.">
        <title>High frequency of phylogenetically diverse reductive dehalogenase-homologous genes in deep subseafloor sedimentary metagenomes.</title>
        <authorList>
            <person name="Kawai M."/>
            <person name="Futagami T."/>
            <person name="Toyoda A."/>
            <person name="Takaki Y."/>
            <person name="Nishi S."/>
            <person name="Hori S."/>
            <person name="Arai W."/>
            <person name="Tsubouchi T."/>
            <person name="Morono Y."/>
            <person name="Uchiyama I."/>
            <person name="Ito T."/>
            <person name="Fujiyama A."/>
            <person name="Inagaki F."/>
            <person name="Takami H."/>
        </authorList>
    </citation>
    <scope>NUCLEOTIDE SEQUENCE</scope>
    <source>
        <strain evidence="3">Expedition CK06-06</strain>
    </source>
</reference>
<name>X1N3R9_9ZZZZ</name>
<dbReference type="InterPro" id="IPR011006">
    <property type="entry name" value="CheY-like_superfamily"/>
</dbReference>
<dbReference type="PANTHER" id="PTHR44591">
    <property type="entry name" value="STRESS RESPONSE REGULATOR PROTEIN 1"/>
    <property type="match status" value="1"/>
</dbReference>
<dbReference type="GO" id="GO:0000155">
    <property type="term" value="F:phosphorelay sensor kinase activity"/>
    <property type="evidence" value="ECO:0007669"/>
    <property type="project" value="InterPro"/>
</dbReference>
<feature type="domain" description="Response regulatory" evidence="2">
    <location>
        <begin position="5"/>
        <end position="120"/>
    </location>
</feature>
<dbReference type="SUPFAM" id="SSF52172">
    <property type="entry name" value="CheY-like"/>
    <property type="match status" value="1"/>
</dbReference>
<dbReference type="Pfam" id="PF00512">
    <property type="entry name" value="HisKA"/>
    <property type="match status" value="1"/>
</dbReference>
<dbReference type="PROSITE" id="PS50110">
    <property type="entry name" value="RESPONSE_REGULATORY"/>
    <property type="match status" value="1"/>
</dbReference>
<organism evidence="3">
    <name type="scientific">marine sediment metagenome</name>
    <dbReference type="NCBI Taxonomy" id="412755"/>
    <lineage>
        <taxon>unclassified sequences</taxon>
        <taxon>metagenomes</taxon>
        <taxon>ecological metagenomes</taxon>
    </lineage>
</organism>
<comment type="caution">
    <text evidence="3">The sequence shown here is derived from an EMBL/GenBank/DDBJ whole genome shotgun (WGS) entry which is preliminary data.</text>
</comment>
<gene>
    <name evidence="3" type="ORF">S06H3_49872</name>
</gene>
<dbReference type="AlphaFoldDB" id="X1N3R9"/>
<feature type="non-terminal residue" evidence="3">
    <location>
        <position position="208"/>
    </location>
</feature>
<dbReference type="InterPro" id="IPR036097">
    <property type="entry name" value="HisK_dim/P_sf"/>
</dbReference>
<dbReference type="InterPro" id="IPR003661">
    <property type="entry name" value="HisK_dim/P_dom"/>
</dbReference>
<keyword evidence="1" id="KW-0597">Phosphoprotein</keyword>